<dbReference type="PANTHER" id="PTHR24148:SF64">
    <property type="entry name" value="HETEROKARYON INCOMPATIBILITY DOMAIN-CONTAINING PROTEIN"/>
    <property type="match status" value="1"/>
</dbReference>
<dbReference type="InterPro" id="IPR052895">
    <property type="entry name" value="HetReg/Transcr_Mod"/>
</dbReference>
<dbReference type="PANTHER" id="PTHR24148">
    <property type="entry name" value="ANKYRIN REPEAT DOMAIN-CONTAINING PROTEIN 39 HOMOLOG-RELATED"/>
    <property type="match status" value="1"/>
</dbReference>
<proteinExistence type="predicted"/>
<dbReference type="AlphaFoldDB" id="A0A9P9KJQ0"/>
<gene>
    <name evidence="1" type="ORF">BKA55DRAFT_688146</name>
</gene>
<dbReference type="GeneID" id="70229124"/>
<dbReference type="Proteomes" id="UP000720189">
    <property type="component" value="Unassembled WGS sequence"/>
</dbReference>
<keyword evidence="2" id="KW-1185">Reference proteome</keyword>
<reference evidence="1" key="1">
    <citation type="journal article" date="2021" name="Nat. Commun.">
        <title>Genetic determinants of endophytism in the Arabidopsis root mycobiome.</title>
        <authorList>
            <person name="Mesny F."/>
            <person name="Miyauchi S."/>
            <person name="Thiergart T."/>
            <person name="Pickel B."/>
            <person name="Atanasova L."/>
            <person name="Karlsson M."/>
            <person name="Huettel B."/>
            <person name="Barry K.W."/>
            <person name="Haridas S."/>
            <person name="Chen C."/>
            <person name="Bauer D."/>
            <person name="Andreopoulos W."/>
            <person name="Pangilinan J."/>
            <person name="LaButti K."/>
            <person name="Riley R."/>
            <person name="Lipzen A."/>
            <person name="Clum A."/>
            <person name="Drula E."/>
            <person name="Henrissat B."/>
            <person name="Kohler A."/>
            <person name="Grigoriev I.V."/>
            <person name="Martin F.M."/>
            <person name="Hacquard S."/>
        </authorList>
    </citation>
    <scope>NUCLEOTIDE SEQUENCE</scope>
    <source>
        <strain evidence="1">MPI-CAGE-AT-0023</strain>
    </source>
</reference>
<dbReference type="OrthoDB" id="4587016at2759"/>
<comment type="caution">
    <text evidence="1">The sequence shown here is derived from an EMBL/GenBank/DDBJ whole genome shotgun (WGS) entry which is preliminary data.</text>
</comment>
<dbReference type="EMBL" id="JAGMUX010000006">
    <property type="protein sequence ID" value="KAH7255134.1"/>
    <property type="molecule type" value="Genomic_DNA"/>
</dbReference>
<evidence type="ECO:0000313" key="2">
    <source>
        <dbReference type="Proteomes" id="UP000720189"/>
    </source>
</evidence>
<organism evidence="1 2">
    <name type="scientific">Fusarium redolens</name>
    <dbReference type="NCBI Taxonomy" id="48865"/>
    <lineage>
        <taxon>Eukaryota</taxon>
        <taxon>Fungi</taxon>
        <taxon>Dikarya</taxon>
        <taxon>Ascomycota</taxon>
        <taxon>Pezizomycotina</taxon>
        <taxon>Sordariomycetes</taxon>
        <taxon>Hypocreomycetidae</taxon>
        <taxon>Hypocreales</taxon>
        <taxon>Nectriaceae</taxon>
        <taxon>Fusarium</taxon>
        <taxon>Fusarium redolens species complex</taxon>
    </lineage>
</organism>
<dbReference type="RefSeq" id="XP_046050703.1">
    <property type="nucleotide sequence ID" value="XM_046199170.1"/>
</dbReference>
<sequence>MNQFQAFDYDFVGRRTASTEIRLPDLYPSQGLVDSCLIGRLYSTSIKNPPPYTALSYVWGKARDFGLESYMNPQSYYLISALGRSKDAADETAVCFQDLLARTVDVFAPLLKEMALKKWFERPYFSQVWIIQEFYLCPDIIFVATAIGNMPQGDFEQLQPPEMPLERLAEVSSEPTARLFACRSRDQKHRDDEFYMLLRRLFVELETNATVHHDRIFALLGLAADAEKLGIQPDYEGSTESIPTKTTRKLLEKSGRVDMLCYSQFLKPDELSRLPSWVPDWRSNLRRSFYTINERMD</sequence>
<protein>
    <recommendedName>
        <fullName evidence="3">Heterokaryon incompatibility domain-containing protein</fullName>
    </recommendedName>
</protein>
<accession>A0A9P9KJQ0</accession>
<name>A0A9P9KJQ0_FUSRE</name>
<evidence type="ECO:0008006" key="3">
    <source>
        <dbReference type="Google" id="ProtNLM"/>
    </source>
</evidence>
<evidence type="ECO:0000313" key="1">
    <source>
        <dbReference type="EMBL" id="KAH7255134.1"/>
    </source>
</evidence>